<proteinExistence type="predicted"/>
<accession>A0ACB8VFQ7</accession>
<dbReference type="EMBL" id="CM041552">
    <property type="protein sequence ID" value="KAI3354500.1"/>
    <property type="molecule type" value="Genomic_DNA"/>
</dbReference>
<keyword evidence="2" id="KW-1185">Reference proteome</keyword>
<organism evidence="1 2">
    <name type="scientific">Scortum barcoo</name>
    <name type="common">barcoo grunter</name>
    <dbReference type="NCBI Taxonomy" id="214431"/>
    <lineage>
        <taxon>Eukaryota</taxon>
        <taxon>Metazoa</taxon>
        <taxon>Chordata</taxon>
        <taxon>Craniata</taxon>
        <taxon>Vertebrata</taxon>
        <taxon>Euteleostomi</taxon>
        <taxon>Actinopterygii</taxon>
        <taxon>Neopterygii</taxon>
        <taxon>Teleostei</taxon>
        <taxon>Neoteleostei</taxon>
        <taxon>Acanthomorphata</taxon>
        <taxon>Eupercaria</taxon>
        <taxon>Centrarchiformes</taxon>
        <taxon>Terapontoidei</taxon>
        <taxon>Terapontidae</taxon>
        <taxon>Scortum</taxon>
    </lineage>
</organism>
<sequence length="1115" mass="124134">MTCKIYFHLKRGLWTTEQQSSSFSPQPRKGAEGREVIQVIMYGRYTQELGVYAKEEAARLRESGQRRSVSDRRRTLDLLEYDKGRCAKCRILFVCVPLLGEKSEFKQGYSTNFTHQIMFTDVGESYCMRRYVDLCKVCLRSHLSLLLGTRDYKATAAQSSSALLISNKVPGEEVAMTATCGVTPPEVGSRHALARLIPDMLFCVPAIPVVCTVRCQKFLISRVGEDWIFLILLGLLMALVSWVVDFCIAICLQGGCRKLRKALKRARDLSHRSGCTGGLESNVFLQYLAWVTYPVVLITFSAGFTQILAPQAVGSGIPEMKTILRGVVLKEYLTFKTFVAKVIGLTCALPWQWHAPGQGDFVVVDAFSRSSRGPFVHIASLCAALLSKFMSLFGGIYENESRNIEMLAAACAVGVGCCFAAPIGGVLFSIEVTSTFFAVRNYWRGFFAATFSAFIFRVLAVWNRDEETITALFKTSFRLDFPFDLQELPAFAVIGIASGFGGALFVYLNRLIVQFIRKQKAINRFLMKKRLLYPALVTLLVSTLTFPPGFGQFMAGKLTQKESLVTLLDNRTWAKQGIAEEFDYIGHSQAWKHPQVNVFVTLVLFIVMKFWMSALATTIPVPCGAFMPVFVIGAAFGRLVGESMAAWFPDGIHTDGTIYPIVPGGYAVVGAAALSGAVTHTVSTAVIVFELTGQISHILPVMIAVILANAVAQSLQPSLYDSIIRIKKLPYLPELGWGHHEKYNIRVEDIMVRDVRYITLNCCYRDLHNVLQTGHLKTLALVESAESMILLGSIERAQLRSLLSQQLGRPRRLEYIRERAVAEKKRLSVVSNPGSEDSSQRVSQEVRFQISTEESTFGPVRPVPQKPLKPALKRPSVVERSTELPTSPHDHSGIALKNLFCASPDTEGLEVVVNVVCLSLVARKKNNNMESRTPPENRRPSKRVRISAVDDGDVEDDMTIREQFPIPKLPPPLCVFQIAEWEEMQLDEQVNFNNCKIDPAPFQLVERTSLHKFPSPSAIFLQTHTIFSLLGLDHAYVTSIGRLIGVVSLKELRKAIEGSVTVKGVKVRPPLASFRDSGTSSSENEATELHKLWDRHKSMSLPREHTPSESDEKSQ</sequence>
<dbReference type="Proteomes" id="UP000831701">
    <property type="component" value="Chromosome 22"/>
</dbReference>
<evidence type="ECO:0000313" key="1">
    <source>
        <dbReference type="EMBL" id="KAI3354500.1"/>
    </source>
</evidence>
<comment type="caution">
    <text evidence="1">The sequence shown here is derived from an EMBL/GenBank/DDBJ whole genome shotgun (WGS) entry which is preliminary data.</text>
</comment>
<evidence type="ECO:0000313" key="2">
    <source>
        <dbReference type="Proteomes" id="UP000831701"/>
    </source>
</evidence>
<protein>
    <submittedName>
        <fullName evidence="1">Uncharacterized protein</fullName>
    </submittedName>
</protein>
<reference evidence="1" key="1">
    <citation type="submission" date="2022-04" db="EMBL/GenBank/DDBJ databases">
        <title>Jade perch genome.</title>
        <authorList>
            <person name="Chao B."/>
        </authorList>
    </citation>
    <scope>NUCLEOTIDE SEQUENCE</scope>
    <source>
        <strain evidence="1">CB-2022</strain>
    </source>
</reference>
<gene>
    <name evidence="1" type="ORF">L3Q82_019012</name>
</gene>
<name>A0ACB8VFQ7_9TELE</name>